<evidence type="ECO:0000313" key="11">
    <source>
        <dbReference type="Proteomes" id="UP000193396"/>
    </source>
</evidence>
<dbReference type="RefSeq" id="WP_007092435.1">
    <property type="nucleotide sequence ID" value="NZ_CAXBPE010000037.1"/>
</dbReference>
<dbReference type="Proteomes" id="UP000193396">
    <property type="component" value="Unassembled WGS sequence"/>
</dbReference>
<dbReference type="STRING" id="1293890.TALK_21495"/>
<keyword evidence="5 9" id="KW-0653">Protein transport</keyword>
<sequence>MAKTSPAQFVQQVRTEAKKVSWPSRKETTVSTIMVFVMVALASVFFFVVDQLLAWGVQLIFGVGG</sequence>
<dbReference type="InterPro" id="IPR038379">
    <property type="entry name" value="SecE_sf"/>
</dbReference>
<feature type="transmembrane region" description="Helical" evidence="9">
    <location>
        <begin position="28"/>
        <end position="49"/>
    </location>
</feature>
<comment type="similarity">
    <text evidence="9">Belongs to the SecE/SEC61-gamma family.</text>
</comment>
<dbReference type="GeneID" id="31926872"/>
<dbReference type="GO" id="GO:0009306">
    <property type="term" value="P:protein secretion"/>
    <property type="evidence" value="ECO:0007669"/>
    <property type="project" value="UniProtKB-UniRule"/>
</dbReference>
<evidence type="ECO:0000256" key="3">
    <source>
        <dbReference type="ARBA" id="ARBA00022475"/>
    </source>
</evidence>
<evidence type="ECO:0000256" key="2">
    <source>
        <dbReference type="ARBA" id="ARBA00022448"/>
    </source>
</evidence>
<dbReference type="Pfam" id="PF00584">
    <property type="entry name" value="SecE"/>
    <property type="match status" value="1"/>
</dbReference>
<dbReference type="Gene3D" id="1.20.5.1030">
    <property type="entry name" value="Preprotein translocase secy subunit"/>
    <property type="match status" value="1"/>
</dbReference>
<accession>A0A1Y2L7H7</accession>
<comment type="subunit">
    <text evidence="9">Component of the Sec protein translocase complex. Heterotrimer consisting of SecY, SecE and SecG subunits. The heterotrimers can form oligomers, although 1 heterotrimer is thought to be able to translocate proteins. Interacts with the ribosome. Interacts with SecDF, and other proteins may be involved. Interacts with SecA.</text>
</comment>
<dbReference type="GO" id="GO:0008320">
    <property type="term" value="F:protein transmembrane transporter activity"/>
    <property type="evidence" value="ECO:0007669"/>
    <property type="project" value="UniProtKB-UniRule"/>
</dbReference>
<dbReference type="OrthoDB" id="9812738at2"/>
<comment type="caution">
    <text evidence="10">The sequence shown here is derived from an EMBL/GenBank/DDBJ whole genome shotgun (WGS) entry which is preliminary data.</text>
</comment>
<dbReference type="InterPro" id="IPR001901">
    <property type="entry name" value="Translocase_SecE/Sec61-g"/>
</dbReference>
<keyword evidence="11" id="KW-1185">Reference proteome</keyword>
<evidence type="ECO:0000313" key="10">
    <source>
        <dbReference type="EMBL" id="OSQ42550.1"/>
    </source>
</evidence>
<dbReference type="GO" id="GO:0006605">
    <property type="term" value="P:protein targeting"/>
    <property type="evidence" value="ECO:0007669"/>
    <property type="project" value="UniProtKB-UniRule"/>
</dbReference>
<proteinExistence type="inferred from homology"/>
<evidence type="ECO:0000256" key="5">
    <source>
        <dbReference type="ARBA" id="ARBA00022927"/>
    </source>
</evidence>
<dbReference type="PANTHER" id="PTHR33910:SF1">
    <property type="entry name" value="PROTEIN TRANSLOCASE SUBUNIT SECE"/>
    <property type="match status" value="1"/>
</dbReference>
<evidence type="ECO:0000256" key="1">
    <source>
        <dbReference type="ARBA" id="ARBA00004370"/>
    </source>
</evidence>
<comment type="function">
    <text evidence="9">Essential subunit of the Sec protein translocation channel SecYEG. Clamps together the 2 halves of SecY. May contact the channel plug during translocation.</text>
</comment>
<protein>
    <recommendedName>
        <fullName evidence="9">Protein translocase subunit SecE</fullName>
    </recommendedName>
</protein>
<keyword evidence="3 9" id="KW-1003">Cell membrane</keyword>
<gene>
    <name evidence="9" type="primary">secE</name>
    <name evidence="10" type="ORF">TALK_21495</name>
</gene>
<keyword evidence="2 9" id="KW-0813">Transport</keyword>
<keyword evidence="8 9" id="KW-0472">Membrane</keyword>
<dbReference type="HAMAP" id="MF_00422">
    <property type="entry name" value="SecE"/>
    <property type="match status" value="1"/>
</dbReference>
<dbReference type="PANTHER" id="PTHR33910">
    <property type="entry name" value="PROTEIN TRANSLOCASE SUBUNIT SECE"/>
    <property type="match status" value="1"/>
</dbReference>
<evidence type="ECO:0000256" key="8">
    <source>
        <dbReference type="ARBA" id="ARBA00023136"/>
    </source>
</evidence>
<dbReference type="GO" id="GO:0043952">
    <property type="term" value="P:protein transport by the Sec complex"/>
    <property type="evidence" value="ECO:0007669"/>
    <property type="project" value="UniProtKB-UniRule"/>
</dbReference>
<reference evidence="10 11" key="1">
    <citation type="submission" date="2014-03" db="EMBL/GenBank/DDBJ databases">
        <title>The draft genome sequence of Thalassospira alkalitolerans JCM 18968.</title>
        <authorList>
            <person name="Lai Q."/>
            <person name="Shao Z."/>
        </authorList>
    </citation>
    <scope>NUCLEOTIDE SEQUENCE [LARGE SCALE GENOMIC DNA]</scope>
    <source>
        <strain evidence="10 11">JCM 18968</strain>
    </source>
</reference>
<evidence type="ECO:0000256" key="9">
    <source>
        <dbReference type="HAMAP-Rule" id="MF_00422"/>
    </source>
</evidence>
<evidence type="ECO:0000256" key="6">
    <source>
        <dbReference type="ARBA" id="ARBA00022989"/>
    </source>
</evidence>
<dbReference type="EMBL" id="JFKB01000033">
    <property type="protein sequence ID" value="OSQ42550.1"/>
    <property type="molecule type" value="Genomic_DNA"/>
</dbReference>
<evidence type="ECO:0000256" key="7">
    <source>
        <dbReference type="ARBA" id="ARBA00023010"/>
    </source>
</evidence>
<comment type="subcellular location">
    <subcellularLocation>
        <location evidence="9">Cell membrane</location>
        <topology evidence="9">Single-pass membrane protein</topology>
    </subcellularLocation>
    <subcellularLocation>
        <location evidence="1">Membrane</location>
    </subcellularLocation>
</comment>
<dbReference type="GO" id="GO:0005886">
    <property type="term" value="C:plasma membrane"/>
    <property type="evidence" value="ECO:0007669"/>
    <property type="project" value="UniProtKB-SubCell"/>
</dbReference>
<name>A0A1Y2L7H7_9PROT</name>
<keyword evidence="6 9" id="KW-1133">Transmembrane helix</keyword>
<dbReference type="InterPro" id="IPR005807">
    <property type="entry name" value="SecE_bac"/>
</dbReference>
<dbReference type="GO" id="GO:0065002">
    <property type="term" value="P:intracellular protein transmembrane transport"/>
    <property type="evidence" value="ECO:0007669"/>
    <property type="project" value="UniProtKB-UniRule"/>
</dbReference>
<evidence type="ECO:0000256" key="4">
    <source>
        <dbReference type="ARBA" id="ARBA00022692"/>
    </source>
</evidence>
<dbReference type="AlphaFoldDB" id="A0A1Y2L7H7"/>
<dbReference type="NCBIfam" id="TIGR00964">
    <property type="entry name" value="secE_bact"/>
    <property type="match status" value="1"/>
</dbReference>
<keyword evidence="7 9" id="KW-0811">Translocation</keyword>
<organism evidence="10 11">
    <name type="scientific">Thalassospira alkalitolerans</name>
    <dbReference type="NCBI Taxonomy" id="1293890"/>
    <lineage>
        <taxon>Bacteria</taxon>
        <taxon>Pseudomonadati</taxon>
        <taxon>Pseudomonadota</taxon>
        <taxon>Alphaproteobacteria</taxon>
        <taxon>Rhodospirillales</taxon>
        <taxon>Thalassospiraceae</taxon>
        <taxon>Thalassospira</taxon>
    </lineage>
</organism>
<keyword evidence="4 9" id="KW-0812">Transmembrane</keyword>